<proteinExistence type="predicted"/>
<gene>
    <name evidence="1" type="ORF">DI628_03385</name>
</gene>
<protein>
    <submittedName>
        <fullName evidence="1">Uncharacterized protein</fullName>
    </submittedName>
</protein>
<evidence type="ECO:0000313" key="1">
    <source>
        <dbReference type="EMBL" id="TKW61684.1"/>
    </source>
</evidence>
<dbReference type="EMBL" id="VAFM01000001">
    <property type="protein sequence ID" value="TKW61684.1"/>
    <property type="molecule type" value="Genomic_DNA"/>
</dbReference>
<organism evidence="1 2">
    <name type="scientific">Blastochloris viridis</name>
    <name type="common">Rhodopseudomonas viridis</name>
    <dbReference type="NCBI Taxonomy" id="1079"/>
    <lineage>
        <taxon>Bacteria</taxon>
        <taxon>Pseudomonadati</taxon>
        <taxon>Pseudomonadota</taxon>
        <taxon>Alphaproteobacteria</taxon>
        <taxon>Hyphomicrobiales</taxon>
        <taxon>Blastochloridaceae</taxon>
        <taxon>Blastochloris</taxon>
    </lineage>
</organism>
<evidence type="ECO:0000313" key="2">
    <source>
        <dbReference type="Proteomes" id="UP000320948"/>
    </source>
</evidence>
<dbReference type="Proteomes" id="UP000320948">
    <property type="component" value="Unassembled WGS sequence"/>
</dbReference>
<accession>A0A6N4RF67</accession>
<name>A0A6N4RF67_BLAVI</name>
<sequence length="66" mass="7712">MEMRKSFRYQPRLDDIAHLMANQIVLISIKDNIRHIMKHSEAWPEMRLGLKACEDGKPFMGTDLSP</sequence>
<dbReference type="AlphaFoldDB" id="A0A6N4RF67"/>
<reference evidence="1 2" key="1">
    <citation type="journal article" date="2017" name="Nat. Commun.">
        <title>In situ click chemistry generation of cyclooxygenase-2 inhibitors.</title>
        <authorList>
            <person name="Bhardwaj A."/>
            <person name="Kaur J."/>
            <person name="Wuest M."/>
            <person name="Wuest F."/>
        </authorList>
    </citation>
    <scope>NUCLEOTIDE SEQUENCE [LARGE SCALE GENOMIC DNA]</scope>
    <source>
        <strain evidence="1">S2_018_000_R2_106</strain>
    </source>
</reference>
<comment type="caution">
    <text evidence="1">The sequence shown here is derived from an EMBL/GenBank/DDBJ whole genome shotgun (WGS) entry which is preliminary data.</text>
</comment>